<accession>A0A397JKX1</accession>
<dbReference type="Pfam" id="PF14214">
    <property type="entry name" value="Helitron_like_N"/>
    <property type="match status" value="1"/>
</dbReference>
<feature type="domain" description="Helitron helicase-like" evidence="1">
    <location>
        <begin position="1"/>
        <end position="116"/>
    </location>
</feature>
<gene>
    <name evidence="2" type="ORF">Glove_19g333</name>
</gene>
<reference evidence="2 3" key="1">
    <citation type="submission" date="2018-08" db="EMBL/GenBank/DDBJ databases">
        <title>Genome and evolution of the arbuscular mycorrhizal fungus Diversispora epigaea (formerly Glomus versiforme) and its bacterial endosymbionts.</title>
        <authorList>
            <person name="Sun X."/>
            <person name="Fei Z."/>
            <person name="Harrison M."/>
        </authorList>
    </citation>
    <scope>NUCLEOTIDE SEQUENCE [LARGE SCALE GENOMIC DNA]</scope>
    <source>
        <strain evidence="2 3">IT104</strain>
    </source>
</reference>
<dbReference type="InterPro" id="IPR025476">
    <property type="entry name" value="Helitron_helicase-like"/>
</dbReference>
<keyword evidence="3" id="KW-1185">Reference proteome</keyword>
<evidence type="ECO:0000259" key="1">
    <source>
        <dbReference type="Pfam" id="PF14214"/>
    </source>
</evidence>
<organism evidence="2 3">
    <name type="scientific">Diversispora epigaea</name>
    <dbReference type="NCBI Taxonomy" id="1348612"/>
    <lineage>
        <taxon>Eukaryota</taxon>
        <taxon>Fungi</taxon>
        <taxon>Fungi incertae sedis</taxon>
        <taxon>Mucoromycota</taxon>
        <taxon>Glomeromycotina</taxon>
        <taxon>Glomeromycetes</taxon>
        <taxon>Diversisporales</taxon>
        <taxon>Diversisporaceae</taxon>
        <taxon>Diversispora</taxon>
    </lineage>
</organism>
<evidence type="ECO:0000313" key="3">
    <source>
        <dbReference type="Proteomes" id="UP000266861"/>
    </source>
</evidence>
<dbReference type="AlphaFoldDB" id="A0A397JKX1"/>
<sequence length="138" mass="16099">MRNEICAVIIRDGIPLLFIMINPVYLHSPIVMMYASKEINIKNFPPENFPKTTERARLAHLDPSAVAKYFDVTIRYIINTIIGYNQKDGGIFGIIKNYYGVVEYQNWGTPHCYMLIWLRGALDLITLWKKLKNDNDFR</sequence>
<name>A0A397JKX1_9GLOM</name>
<dbReference type="EMBL" id="PQFF01000017">
    <property type="protein sequence ID" value="RHZ89015.1"/>
    <property type="molecule type" value="Genomic_DNA"/>
</dbReference>
<dbReference type="Proteomes" id="UP000266861">
    <property type="component" value="Unassembled WGS sequence"/>
</dbReference>
<proteinExistence type="predicted"/>
<dbReference type="STRING" id="1348612.A0A397JKX1"/>
<dbReference type="OrthoDB" id="2282872at2759"/>
<protein>
    <recommendedName>
        <fullName evidence="1">Helitron helicase-like domain-containing protein</fullName>
    </recommendedName>
</protein>
<comment type="caution">
    <text evidence="2">The sequence shown here is derived from an EMBL/GenBank/DDBJ whole genome shotgun (WGS) entry which is preliminary data.</text>
</comment>
<evidence type="ECO:0000313" key="2">
    <source>
        <dbReference type="EMBL" id="RHZ89015.1"/>
    </source>
</evidence>